<evidence type="ECO:0000313" key="2">
    <source>
        <dbReference type="Proteomes" id="UP001305647"/>
    </source>
</evidence>
<dbReference type="AlphaFoldDB" id="A0AAN6SZR3"/>
<evidence type="ECO:0000313" key="1">
    <source>
        <dbReference type="EMBL" id="KAK4098774.1"/>
    </source>
</evidence>
<accession>A0AAN6SZR3</accession>
<comment type="caution">
    <text evidence="1">The sequence shown here is derived from an EMBL/GenBank/DDBJ whole genome shotgun (WGS) entry which is preliminary data.</text>
</comment>
<reference evidence="1" key="1">
    <citation type="journal article" date="2023" name="Mol. Phylogenet. Evol.">
        <title>Genome-scale phylogeny and comparative genomics of the fungal order Sordariales.</title>
        <authorList>
            <person name="Hensen N."/>
            <person name="Bonometti L."/>
            <person name="Westerberg I."/>
            <person name="Brannstrom I.O."/>
            <person name="Guillou S."/>
            <person name="Cros-Aarteil S."/>
            <person name="Calhoun S."/>
            <person name="Haridas S."/>
            <person name="Kuo A."/>
            <person name="Mondo S."/>
            <person name="Pangilinan J."/>
            <person name="Riley R."/>
            <person name="LaButti K."/>
            <person name="Andreopoulos B."/>
            <person name="Lipzen A."/>
            <person name="Chen C."/>
            <person name="Yan M."/>
            <person name="Daum C."/>
            <person name="Ng V."/>
            <person name="Clum A."/>
            <person name="Steindorff A."/>
            <person name="Ohm R.A."/>
            <person name="Martin F."/>
            <person name="Silar P."/>
            <person name="Natvig D.O."/>
            <person name="Lalanne C."/>
            <person name="Gautier V."/>
            <person name="Ament-Velasquez S.L."/>
            <person name="Kruys A."/>
            <person name="Hutchinson M.I."/>
            <person name="Powell A.J."/>
            <person name="Barry K."/>
            <person name="Miller A.N."/>
            <person name="Grigoriev I.V."/>
            <person name="Debuchy R."/>
            <person name="Gladieux P."/>
            <person name="Hiltunen Thoren M."/>
            <person name="Johannesson H."/>
        </authorList>
    </citation>
    <scope>NUCLEOTIDE SEQUENCE</scope>
    <source>
        <strain evidence="1">CBS 757.83</strain>
    </source>
</reference>
<keyword evidence="2" id="KW-1185">Reference proteome</keyword>
<reference evidence="1" key="2">
    <citation type="submission" date="2023-05" db="EMBL/GenBank/DDBJ databases">
        <authorList>
            <consortium name="Lawrence Berkeley National Laboratory"/>
            <person name="Steindorff A."/>
            <person name="Hensen N."/>
            <person name="Bonometti L."/>
            <person name="Westerberg I."/>
            <person name="Brannstrom I.O."/>
            <person name="Guillou S."/>
            <person name="Cros-Aarteil S."/>
            <person name="Calhoun S."/>
            <person name="Haridas S."/>
            <person name="Kuo A."/>
            <person name="Mondo S."/>
            <person name="Pangilinan J."/>
            <person name="Riley R."/>
            <person name="Labutti K."/>
            <person name="Andreopoulos B."/>
            <person name="Lipzen A."/>
            <person name="Chen C."/>
            <person name="Yanf M."/>
            <person name="Daum C."/>
            <person name="Ng V."/>
            <person name="Clum A."/>
            <person name="Ohm R."/>
            <person name="Martin F."/>
            <person name="Silar P."/>
            <person name="Natvig D."/>
            <person name="Lalanne C."/>
            <person name="Gautier V."/>
            <person name="Ament-Velasquez S.L."/>
            <person name="Kruys A."/>
            <person name="Hutchinson M.I."/>
            <person name="Powell A.J."/>
            <person name="Barry K."/>
            <person name="Miller A.N."/>
            <person name="Grigoriev I.V."/>
            <person name="Debuchy R."/>
            <person name="Gladieux P."/>
            <person name="Thoren M.H."/>
            <person name="Johannesson H."/>
        </authorList>
    </citation>
    <scope>NUCLEOTIDE SEQUENCE</scope>
    <source>
        <strain evidence="1">CBS 757.83</strain>
    </source>
</reference>
<sequence length="161" mass="18211">MAIFSHTRIQDGVQSRKTSLYVHVPVLVKGPRQRLPLTCVTHVMVSTMICLWCLSTSVLTALLRLPAQALRSEFRLSTSTMMAMSWRELLGVSFSPLSARRCSMDNNLHGRRDSIAIHRKASPKIGPRNQQAACGRHAIRYTRRPAPRQRWTITPPSDHDV</sequence>
<gene>
    <name evidence="1" type="ORF">N658DRAFT_209141</name>
</gene>
<dbReference type="EMBL" id="MU863655">
    <property type="protein sequence ID" value="KAK4098774.1"/>
    <property type="molecule type" value="Genomic_DNA"/>
</dbReference>
<name>A0AAN6SZR3_9PEZI</name>
<organism evidence="1 2">
    <name type="scientific">Parathielavia hyrcaniae</name>
    <dbReference type="NCBI Taxonomy" id="113614"/>
    <lineage>
        <taxon>Eukaryota</taxon>
        <taxon>Fungi</taxon>
        <taxon>Dikarya</taxon>
        <taxon>Ascomycota</taxon>
        <taxon>Pezizomycotina</taxon>
        <taxon>Sordariomycetes</taxon>
        <taxon>Sordariomycetidae</taxon>
        <taxon>Sordariales</taxon>
        <taxon>Chaetomiaceae</taxon>
        <taxon>Parathielavia</taxon>
    </lineage>
</organism>
<protein>
    <submittedName>
        <fullName evidence="1">Uncharacterized protein</fullName>
    </submittedName>
</protein>
<proteinExistence type="predicted"/>
<dbReference type="Proteomes" id="UP001305647">
    <property type="component" value="Unassembled WGS sequence"/>
</dbReference>